<dbReference type="PROSITE" id="PS50977">
    <property type="entry name" value="HTH_TETR_2"/>
    <property type="match status" value="1"/>
</dbReference>
<feature type="domain" description="HTH tetR-type" evidence="6">
    <location>
        <begin position="6"/>
        <end position="66"/>
    </location>
</feature>
<evidence type="ECO:0000313" key="8">
    <source>
        <dbReference type="Proteomes" id="UP001597055"/>
    </source>
</evidence>
<dbReference type="InterPro" id="IPR041347">
    <property type="entry name" value="MftR_C"/>
</dbReference>
<dbReference type="PRINTS" id="PR00455">
    <property type="entry name" value="HTHTETR"/>
</dbReference>
<feature type="transmembrane region" description="Helical" evidence="5">
    <location>
        <begin position="143"/>
        <end position="162"/>
    </location>
</feature>
<keyword evidence="1" id="KW-0805">Transcription regulation</keyword>
<evidence type="ECO:0000313" key="7">
    <source>
        <dbReference type="EMBL" id="MFD0789451.1"/>
    </source>
</evidence>
<evidence type="ECO:0000256" key="1">
    <source>
        <dbReference type="ARBA" id="ARBA00023015"/>
    </source>
</evidence>
<dbReference type="Gene3D" id="1.10.357.10">
    <property type="entry name" value="Tetracycline Repressor, domain 2"/>
    <property type="match status" value="1"/>
</dbReference>
<accession>A0ABW3AFD4</accession>
<dbReference type="EMBL" id="JBHTII010000001">
    <property type="protein sequence ID" value="MFD0789451.1"/>
    <property type="molecule type" value="Genomic_DNA"/>
</dbReference>
<organism evidence="7 8">
    <name type="scientific">Microbacterium insulae</name>
    <dbReference type="NCBI Taxonomy" id="483014"/>
    <lineage>
        <taxon>Bacteria</taxon>
        <taxon>Bacillati</taxon>
        <taxon>Actinomycetota</taxon>
        <taxon>Actinomycetes</taxon>
        <taxon>Micrococcales</taxon>
        <taxon>Microbacteriaceae</taxon>
        <taxon>Microbacterium</taxon>
    </lineage>
</organism>
<keyword evidence="5" id="KW-1133">Transmembrane helix</keyword>
<dbReference type="Proteomes" id="UP001597055">
    <property type="component" value="Unassembled WGS sequence"/>
</dbReference>
<name>A0ABW3AFD4_9MICO</name>
<feature type="DNA-binding region" description="H-T-H motif" evidence="4">
    <location>
        <begin position="29"/>
        <end position="48"/>
    </location>
</feature>
<evidence type="ECO:0000256" key="3">
    <source>
        <dbReference type="ARBA" id="ARBA00023163"/>
    </source>
</evidence>
<dbReference type="InterPro" id="IPR050109">
    <property type="entry name" value="HTH-type_TetR-like_transc_reg"/>
</dbReference>
<evidence type="ECO:0000256" key="5">
    <source>
        <dbReference type="SAM" id="Phobius"/>
    </source>
</evidence>
<dbReference type="SUPFAM" id="SSF46689">
    <property type="entry name" value="Homeodomain-like"/>
    <property type="match status" value="1"/>
</dbReference>
<dbReference type="Pfam" id="PF00440">
    <property type="entry name" value="TetR_N"/>
    <property type="match status" value="1"/>
</dbReference>
<proteinExistence type="predicted"/>
<dbReference type="Pfam" id="PF17754">
    <property type="entry name" value="TetR_C_14"/>
    <property type="match status" value="1"/>
</dbReference>
<dbReference type="InterPro" id="IPR001647">
    <property type="entry name" value="HTH_TetR"/>
</dbReference>
<comment type="caution">
    <text evidence="7">The sequence shown here is derived from an EMBL/GenBank/DDBJ whole genome shotgun (WGS) entry which is preliminary data.</text>
</comment>
<dbReference type="InterPro" id="IPR009057">
    <property type="entry name" value="Homeodomain-like_sf"/>
</dbReference>
<protein>
    <submittedName>
        <fullName evidence="7">TetR/AcrR family transcriptional regulator</fullName>
    </submittedName>
</protein>
<evidence type="ECO:0000256" key="2">
    <source>
        <dbReference type="ARBA" id="ARBA00023125"/>
    </source>
</evidence>
<reference evidence="8" key="1">
    <citation type="journal article" date="2019" name="Int. J. Syst. Evol. Microbiol.">
        <title>The Global Catalogue of Microorganisms (GCM) 10K type strain sequencing project: providing services to taxonomists for standard genome sequencing and annotation.</title>
        <authorList>
            <consortium name="The Broad Institute Genomics Platform"/>
            <consortium name="The Broad Institute Genome Sequencing Center for Infectious Disease"/>
            <person name="Wu L."/>
            <person name="Ma J."/>
        </authorList>
    </citation>
    <scope>NUCLEOTIDE SEQUENCE [LARGE SCALE GENOMIC DNA]</scope>
    <source>
        <strain evidence="8">CCUG 54523</strain>
    </source>
</reference>
<sequence length="189" mass="21218">MPRWPDDTKQRLVEAAYDLFVDRGYSETTVAQIADRAGTTSRTFFRHFPDKEEVLFSEDDELLPLLVTSIERSSGASDSGEMMREVLGVLADSMSGHHERLAQRDRLIAENVALGGRELAKQARWQHSVADALERRGYRRDDAAILAAVGFAIFTGALHEWLESPHTDLRALVDERFPRVAGALTWPVP</sequence>
<keyword evidence="5" id="KW-0812">Transmembrane</keyword>
<gene>
    <name evidence="7" type="ORF">ACFQ0P_03500</name>
</gene>
<evidence type="ECO:0000256" key="4">
    <source>
        <dbReference type="PROSITE-ProRule" id="PRU00335"/>
    </source>
</evidence>
<dbReference type="RefSeq" id="WP_204980441.1">
    <property type="nucleotide sequence ID" value="NZ_JBHTII010000001.1"/>
</dbReference>
<dbReference type="PANTHER" id="PTHR30055">
    <property type="entry name" value="HTH-TYPE TRANSCRIPTIONAL REGULATOR RUTR"/>
    <property type="match status" value="1"/>
</dbReference>
<dbReference type="PANTHER" id="PTHR30055:SF238">
    <property type="entry name" value="MYCOFACTOCIN BIOSYNTHESIS TRANSCRIPTIONAL REGULATOR MFTR-RELATED"/>
    <property type="match status" value="1"/>
</dbReference>
<keyword evidence="2 4" id="KW-0238">DNA-binding</keyword>
<keyword evidence="3" id="KW-0804">Transcription</keyword>
<keyword evidence="5" id="KW-0472">Membrane</keyword>
<evidence type="ECO:0000259" key="6">
    <source>
        <dbReference type="PROSITE" id="PS50977"/>
    </source>
</evidence>
<keyword evidence="8" id="KW-1185">Reference proteome</keyword>